<evidence type="ECO:0000313" key="1">
    <source>
        <dbReference type="EMBL" id="KAF9550512.1"/>
    </source>
</evidence>
<proteinExistence type="predicted"/>
<sequence length="205" mass="22762">MSIGDMTAHISNIRDKDFNPKASYSSKAYALQGSIKTDGYRIQLLAFKLNELSCVKYRRLGEDKLPDPLISTLGVTDHYLTETRNVVKTTEDDCDPKEIEILAIDLGQAFVVGASALLSSFASTTPIDGEEQGAITEIDVSLPTQFHNLAVNQKAVYEQRKGRAVEGTESITDKETNLPSLRRPEASITEYVETFYNNVTLEKHQ</sequence>
<evidence type="ECO:0000313" key="2">
    <source>
        <dbReference type="Proteomes" id="UP000723463"/>
    </source>
</evidence>
<keyword evidence="2" id="KW-1185">Reference proteome</keyword>
<organism evidence="1 2">
    <name type="scientific">Mortierella hygrophila</name>
    <dbReference type="NCBI Taxonomy" id="979708"/>
    <lineage>
        <taxon>Eukaryota</taxon>
        <taxon>Fungi</taxon>
        <taxon>Fungi incertae sedis</taxon>
        <taxon>Mucoromycota</taxon>
        <taxon>Mortierellomycotina</taxon>
        <taxon>Mortierellomycetes</taxon>
        <taxon>Mortierellales</taxon>
        <taxon>Mortierellaceae</taxon>
        <taxon>Mortierella</taxon>
    </lineage>
</organism>
<protein>
    <submittedName>
        <fullName evidence="1">Uncharacterized protein</fullName>
    </submittedName>
</protein>
<reference evidence="1" key="1">
    <citation type="journal article" date="2020" name="Fungal Divers.">
        <title>Resolving the Mortierellaceae phylogeny through synthesis of multi-gene phylogenetics and phylogenomics.</title>
        <authorList>
            <person name="Vandepol N."/>
            <person name="Liber J."/>
            <person name="Desiro A."/>
            <person name="Na H."/>
            <person name="Kennedy M."/>
            <person name="Barry K."/>
            <person name="Grigoriev I.V."/>
            <person name="Miller A.N."/>
            <person name="O'Donnell K."/>
            <person name="Stajich J.E."/>
            <person name="Bonito G."/>
        </authorList>
    </citation>
    <scope>NUCLEOTIDE SEQUENCE</scope>
    <source>
        <strain evidence="1">NRRL 2591</strain>
    </source>
</reference>
<name>A0A9P6FGV2_9FUNG</name>
<accession>A0A9P6FGV2</accession>
<dbReference type="EMBL" id="JAAAXW010000010">
    <property type="protein sequence ID" value="KAF9550512.1"/>
    <property type="molecule type" value="Genomic_DNA"/>
</dbReference>
<dbReference type="Proteomes" id="UP000723463">
    <property type="component" value="Unassembled WGS sequence"/>
</dbReference>
<comment type="caution">
    <text evidence="1">The sequence shown here is derived from an EMBL/GenBank/DDBJ whole genome shotgun (WGS) entry which is preliminary data.</text>
</comment>
<dbReference type="AlphaFoldDB" id="A0A9P6FGV2"/>
<gene>
    <name evidence="1" type="ORF">EC957_000186</name>
</gene>